<evidence type="ECO:0000313" key="4">
    <source>
        <dbReference type="WBParaSite" id="OFLC_0001564501-mRNA-1"/>
    </source>
</evidence>
<dbReference type="Proteomes" id="UP000267606">
    <property type="component" value="Unassembled WGS sequence"/>
</dbReference>
<evidence type="ECO:0000256" key="1">
    <source>
        <dbReference type="SAM" id="MobiDB-lite"/>
    </source>
</evidence>
<dbReference type="AlphaFoldDB" id="A0A183I7C0"/>
<name>A0A183I7C0_9BILA</name>
<dbReference type="EMBL" id="UZAJ01042503">
    <property type="protein sequence ID" value="VDP22956.1"/>
    <property type="molecule type" value="Genomic_DNA"/>
</dbReference>
<evidence type="ECO:0000313" key="2">
    <source>
        <dbReference type="EMBL" id="VDP22956.1"/>
    </source>
</evidence>
<accession>A0A183I7C0</accession>
<feature type="compositionally biased region" description="Low complexity" evidence="1">
    <location>
        <begin position="159"/>
        <end position="172"/>
    </location>
</feature>
<protein>
    <submittedName>
        <fullName evidence="4">GYF domain-containing protein</fullName>
    </submittedName>
</protein>
<proteinExistence type="predicted"/>
<organism evidence="4">
    <name type="scientific">Onchocerca flexuosa</name>
    <dbReference type="NCBI Taxonomy" id="387005"/>
    <lineage>
        <taxon>Eukaryota</taxon>
        <taxon>Metazoa</taxon>
        <taxon>Ecdysozoa</taxon>
        <taxon>Nematoda</taxon>
        <taxon>Chromadorea</taxon>
        <taxon>Rhabditida</taxon>
        <taxon>Spirurina</taxon>
        <taxon>Spiruromorpha</taxon>
        <taxon>Filarioidea</taxon>
        <taxon>Onchocercidae</taxon>
        <taxon>Onchocerca</taxon>
    </lineage>
</organism>
<evidence type="ECO:0000313" key="3">
    <source>
        <dbReference type="Proteomes" id="UP000267606"/>
    </source>
</evidence>
<dbReference type="STRING" id="387005.A0A183I7C0"/>
<sequence length="219" mass="24129">EQRANGSTSKSSTAPIIDYSSLDAFLDGSLFQEKGNMSKSTKEWRSSFSTMRNRFGNFERSPDEAISNTYDFTTNGSKTLPTRTLAKSASQGSLTFSEHSDSSQRRRSLLANAVERRRAAEAPELRPPASRRELGDFWAATIKNRSALSSSINGAILTHSPSPDATSDTSSTYNAPSGLPHPKPKHNIREQLIQAGFEPRGGNFYFPCEVLFDIFVILI</sequence>
<gene>
    <name evidence="2" type="ORF">OFLC_LOCUS15632</name>
</gene>
<dbReference type="WBParaSite" id="OFLC_0001564501-mRNA-1">
    <property type="protein sequence ID" value="OFLC_0001564501-mRNA-1"/>
    <property type="gene ID" value="OFLC_0001564501"/>
</dbReference>
<feature type="region of interest" description="Disordered" evidence="1">
    <location>
        <begin position="159"/>
        <end position="185"/>
    </location>
</feature>
<reference evidence="2 3" key="2">
    <citation type="submission" date="2018-11" db="EMBL/GenBank/DDBJ databases">
        <authorList>
            <consortium name="Pathogen Informatics"/>
        </authorList>
    </citation>
    <scope>NUCLEOTIDE SEQUENCE [LARGE SCALE GENOMIC DNA]</scope>
</reference>
<keyword evidence="3" id="KW-1185">Reference proteome</keyword>
<reference evidence="4" key="1">
    <citation type="submission" date="2016-06" db="UniProtKB">
        <authorList>
            <consortium name="WormBaseParasite"/>
        </authorList>
    </citation>
    <scope>IDENTIFICATION</scope>
</reference>